<feature type="region of interest" description="Disordered" evidence="1">
    <location>
        <begin position="45"/>
        <end position="65"/>
    </location>
</feature>
<evidence type="ECO:0000256" key="2">
    <source>
        <dbReference type="SAM" id="Phobius"/>
    </source>
</evidence>
<feature type="transmembrane region" description="Helical" evidence="2">
    <location>
        <begin position="156"/>
        <end position="183"/>
    </location>
</feature>
<sequence length="184" mass="20309">NCAYPSDPTQSHRAPTLASTAVLRPLLNKSTMSCGGCGGGSGGIRPHFQPIPPQPREPPRPATTHRVENGRLVRRRGFLDQQRHRLFVVARNPNLITFRELVALIFFAWCIWRLVSVVSVIRGLATAGSNDACPGVGGMACMRRHWHLIGRMLQTWLGACAAWLPIVVVFVFIAEILGVEYLFS</sequence>
<organism evidence="3 4">
    <name type="scientific">Stachybotrys chlorohalonatus (strain IBT 40285)</name>
    <dbReference type="NCBI Taxonomy" id="1283841"/>
    <lineage>
        <taxon>Eukaryota</taxon>
        <taxon>Fungi</taxon>
        <taxon>Dikarya</taxon>
        <taxon>Ascomycota</taxon>
        <taxon>Pezizomycotina</taxon>
        <taxon>Sordariomycetes</taxon>
        <taxon>Hypocreomycetidae</taxon>
        <taxon>Hypocreales</taxon>
        <taxon>Stachybotryaceae</taxon>
        <taxon>Stachybotrys</taxon>
    </lineage>
</organism>
<proteinExistence type="predicted"/>
<accession>A0A084QZ92</accession>
<keyword evidence="2" id="KW-0812">Transmembrane</keyword>
<gene>
    <name evidence="3" type="ORF">S40285_10779</name>
</gene>
<dbReference type="EMBL" id="KL659584">
    <property type="protein sequence ID" value="KFA69277.1"/>
    <property type="molecule type" value="Genomic_DNA"/>
</dbReference>
<keyword evidence="2" id="KW-1133">Transmembrane helix</keyword>
<reference evidence="3 4" key="1">
    <citation type="journal article" date="2014" name="BMC Genomics">
        <title>Comparative genome sequencing reveals chemotype-specific gene clusters in the toxigenic black mold Stachybotrys.</title>
        <authorList>
            <person name="Semeiks J."/>
            <person name="Borek D."/>
            <person name="Otwinowski Z."/>
            <person name="Grishin N.V."/>
        </authorList>
    </citation>
    <scope>NUCLEOTIDE SEQUENCE [LARGE SCALE GENOMIC DNA]</scope>
    <source>
        <strain evidence="3 4">IBT 40285</strain>
    </source>
</reference>
<feature type="non-terminal residue" evidence="3">
    <location>
        <position position="1"/>
    </location>
</feature>
<dbReference type="OrthoDB" id="5220805at2759"/>
<dbReference type="Proteomes" id="UP000028524">
    <property type="component" value="Unassembled WGS sequence"/>
</dbReference>
<keyword evidence="4" id="KW-1185">Reference proteome</keyword>
<evidence type="ECO:0000256" key="1">
    <source>
        <dbReference type="SAM" id="MobiDB-lite"/>
    </source>
</evidence>
<evidence type="ECO:0000313" key="3">
    <source>
        <dbReference type="EMBL" id="KFA69277.1"/>
    </source>
</evidence>
<feature type="transmembrane region" description="Helical" evidence="2">
    <location>
        <begin position="101"/>
        <end position="121"/>
    </location>
</feature>
<evidence type="ECO:0000313" key="4">
    <source>
        <dbReference type="Proteomes" id="UP000028524"/>
    </source>
</evidence>
<dbReference type="InParanoid" id="A0A084QZ92"/>
<protein>
    <submittedName>
        <fullName evidence="3">Uncharacterized protein</fullName>
    </submittedName>
</protein>
<name>A0A084QZ92_STAC4</name>
<dbReference type="HOGENOM" id="CLU_1714494_0_0_1"/>
<dbReference type="AlphaFoldDB" id="A0A084QZ92"/>
<keyword evidence="2" id="KW-0472">Membrane</keyword>